<gene>
    <name evidence="4" type="ORF">SAMN04487969_101867</name>
</gene>
<dbReference type="CDD" id="cd15457">
    <property type="entry name" value="NADAR"/>
    <property type="match status" value="1"/>
</dbReference>
<evidence type="ECO:0000256" key="1">
    <source>
        <dbReference type="ARBA" id="ARBA00000022"/>
    </source>
</evidence>
<dbReference type="OrthoDB" id="67297at2"/>
<evidence type="ECO:0000259" key="3">
    <source>
        <dbReference type="Pfam" id="PF08719"/>
    </source>
</evidence>
<comment type="catalytic activity">
    <reaction evidence="2">
        <text>2,5-diamino-6-hydroxy-4-(5-phosphoribosylamino)-pyrimidine + H2O = 2,5,6-triamino-4-hydroxypyrimidine + D-ribose 5-phosphate</text>
        <dbReference type="Rhea" id="RHEA:23436"/>
        <dbReference type="ChEBI" id="CHEBI:15377"/>
        <dbReference type="ChEBI" id="CHEBI:58614"/>
        <dbReference type="ChEBI" id="CHEBI:78346"/>
        <dbReference type="ChEBI" id="CHEBI:137796"/>
    </reaction>
</comment>
<feature type="domain" description="NADAR" evidence="3">
    <location>
        <begin position="22"/>
        <end position="180"/>
    </location>
</feature>
<sequence>MYYSLKELQHAYKSGEKIKFLFFWGHTPMKDGTISASCLSQWWESSFRVEGEQYSCAEQYMMAEKARLFYDEEMLEAIMMAKHPKEMKSYGRAVKGFDAEIWESRCYDIVLQGNLAKFRQNPELLNFMKTSKNRVFVEASPADRIWGIGLSKDHPHVNNPLFWKGKNLLGFALTEVRDRLNNED</sequence>
<organism evidence="4 5">
    <name type="scientific">Paenibacillus algorifonticola</name>
    <dbReference type="NCBI Taxonomy" id="684063"/>
    <lineage>
        <taxon>Bacteria</taxon>
        <taxon>Bacillati</taxon>
        <taxon>Bacillota</taxon>
        <taxon>Bacilli</taxon>
        <taxon>Bacillales</taxon>
        <taxon>Paenibacillaceae</taxon>
        <taxon>Paenibacillus</taxon>
    </lineage>
</organism>
<reference evidence="5" key="1">
    <citation type="submission" date="2016-10" db="EMBL/GenBank/DDBJ databases">
        <authorList>
            <person name="Varghese N."/>
            <person name="Submissions S."/>
        </authorList>
    </citation>
    <scope>NUCLEOTIDE SEQUENCE [LARGE SCALE GENOMIC DNA]</scope>
    <source>
        <strain evidence="5">CGMCC 1.10223</strain>
    </source>
</reference>
<accession>A0A1I1YY92</accession>
<protein>
    <recommendedName>
        <fullName evidence="3">NADAR domain-containing protein</fullName>
    </recommendedName>
</protein>
<dbReference type="Gene3D" id="1.10.357.40">
    <property type="entry name" value="YbiA-like"/>
    <property type="match status" value="1"/>
</dbReference>
<dbReference type="Proteomes" id="UP000183410">
    <property type="component" value="Unassembled WGS sequence"/>
</dbReference>
<dbReference type="AlphaFoldDB" id="A0A1I1YY92"/>
<name>A0A1I1YY92_9BACL</name>
<comment type="catalytic activity">
    <reaction evidence="1">
        <text>5-amino-6-(5-phospho-D-ribosylamino)uracil + H2O = 5,6-diaminouracil + D-ribose 5-phosphate</text>
        <dbReference type="Rhea" id="RHEA:55020"/>
        <dbReference type="ChEBI" id="CHEBI:15377"/>
        <dbReference type="ChEBI" id="CHEBI:46252"/>
        <dbReference type="ChEBI" id="CHEBI:58453"/>
        <dbReference type="ChEBI" id="CHEBI:78346"/>
    </reaction>
</comment>
<proteinExistence type="predicted"/>
<dbReference type="InterPro" id="IPR037238">
    <property type="entry name" value="YbiA-like_sf"/>
</dbReference>
<keyword evidence="5" id="KW-1185">Reference proteome</keyword>
<dbReference type="NCBIfam" id="TIGR02464">
    <property type="entry name" value="ribofla_fusion"/>
    <property type="match status" value="1"/>
</dbReference>
<evidence type="ECO:0000256" key="2">
    <source>
        <dbReference type="ARBA" id="ARBA00000751"/>
    </source>
</evidence>
<evidence type="ECO:0000313" key="4">
    <source>
        <dbReference type="EMBL" id="SFE24262.1"/>
    </source>
</evidence>
<dbReference type="EMBL" id="FONN01000001">
    <property type="protein sequence ID" value="SFE24262.1"/>
    <property type="molecule type" value="Genomic_DNA"/>
</dbReference>
<dbReference type="InterPro" id="IPR012816">
    <property type="entry name" value="NADAR"/>
</dbReference>
<dbReference type="Pfam" id="PF08719">
    <property type="entry name" value="NADAR"/>
    <property type="match status" value="1"/>
</dbReference>
<dbReference type="RefSeq" id="WP_046230961.1">
    <property type="nucleotide sequence ID" value="NZ_FONN01000001.1"/>
</dbReference>
<evidence type="ECO:0000313" key="5">
    <source>
        <dbReference type="Proteomes" id="UP000183410"/>
    </source>
</evidence>
<dbReference type="SUPFAM" id="SSF143990">
    <property type="entry name" value="YbiA-like"/>
    <property type="match status" value="1"/>
</dbReference>